<evidence type="ECO:0000313" key="6">
    <source>
        <dbReference type="EMBL" id="EFX69735.1"/>
    </source>
</evidence>
<dbReference type="Proteomes" id="UP000000305">
    <property type="component" value="Unassembled WGS sequence"/>
</dbReference>
<dbReference type="HOGENOM" id="CLU_043817_1_1_1"/>
<feature type="domain" description="SH3" evidence="4">
    <location>
        <begin position="272"/>
        <end position="333"/>
    </location>
</feature>
<dbReference type="STRING" id="6669.E9HEV3"/>
<dbReference type="OrthoDB" id="14167at2759"/>
<dbReference type="GO" id="GO:0061024">
    <property type="term" value="P:membrane organization"/>
    <property type="evidence" value="ECO:0000318"/>
    <property type="project" value="GO_Central"/>
</dbReference>
<sequence length="337" mass="37657">MEFNVKKLVGDAGTLFTRAVQFTEEKLGTSEKTELDAHFENLSQRCDLTKSWSEKLVRDVDSVLTPNPGNRVEDFLMDKIERRRLARLSNLDYLGVDMVEAGNDLGPGTLYGSTLLKVGLCQQKLGALERDFATSATQAFVDPLKKFMESDLKSILRERKLLESKRLDLDAAKNRLRKSKTQSSQQMAEQEVNLAQIEFDRQSEVTRLLLEGIGPAHTSHCKHLQDFAAAQARYFLACSATLQQLQKELGALSLQVSSSDITFNNPSIPGLSERRKARVICDYDSQDITELSLIAGEVIDVVSTIPNEPDYVQAERGHQAGKIPSSYLEFIDQTHSS</sequence>
<dbReference type="InterPro" id="IPR004148">
    <property type="entry name" value="BAR_dom"/>
</dbReference>
<evidence type="ECO:0000259" key="5">
    <source>
        <dbReference type="PROSITE" id="PS51021"/>
    </source>
</evidence>
<organism evidence="6 7">
    <name type="scientific">Daphnia pulex</name>
    <name type="common">Water flea</name>
    <dbReference type="NCBI Taxonomy" id="6669"/>
    <lineage>
        <taxon>Eukaryota</taxon>
        <taxon>Metazoa</taxon>
        <taxon>Ecdysozoa</taxon>
        <taxon>Arthropoda</taxon>
        <taxon>Crustacea</taxon>
        <taxon>Branchiopoda</taxon>
        <taxon>Diplostraca</taxon>
        <taxon>Cladocera</taxon>
        <taxon>Anomopoda</taxon>
        <taxon>Daphniidae</taxon>
        <taxon>Daphnia</taxon>
    </lineage>
</organism>
<dbReference type="InParanoid" id="E9HEV3"/>
<dbReference type="CDD" id="cd07594">
    <property type="entry name" value="BAR_Endophilin_B"/>
    <property type="match status" value="1"/>
</dbReference>
<dbReference type="PhylomeDB" id="E9HEV3"/>
<evidence type="ECO:0000313" key="7">
    <source>
        <dbReference type="Proteomes" id="UP000000305"/>
    </source>
</evidence>
<dbReference type="eggNOG" id="KOG3725">
    <property type="taxonomic scope" value="Eukaryota"/>
</dbReference>
<evidence type="ECO:0000256" key="1">
    <source>
        <dbReference type="ARBA" id="ARBA00022443"/>
    </source>
</evidence>
<proteinExistence type="predicted"/>
<dbReference type="InterPro" id="IPR027267">
    <property type="entry name" value="AH/BAR_dom_sf"/>
</dbReference>
<dbReference type="InterPro" id="IPR001452">
    <property type="entry name" value="SH3_domain"/>
</dbReference>
<dbReference type="OMA" id="DWIMAER"/>
<dbReference type="InterPro" id="IPR036028">
    <property type="entry name" value="SH3-like_dom_sf"/>
</dbReference>
<dbReference type="FunCoup" id="E9HEV3">
    <property type="interactions" value="547"/>
</dbReference>
<dbReference type="Pfam" id="PF07653">
    <property type="entry name" value="SH3_2"/>
    <property type="match status" value="1"/>
</dbReference>
<dbReference type="PROSITE" id="PS50002">
    <property type="entry name" value="SH3"/>
    <property type="match status" value="1"/>
</dbReference>
<dbReference type="AlphaFoldDB" id="E9HEV3"/>
<evidence type="ECO:0000259" key="4">
    <source>
        <dbReference type="PROSITE" id="PS50002"/>
    </source>
</evidence>
<keyword evidence="1 2" id="KW-0728">SH3 domain</keyword>
<dbReference type="CDD" id="cd11802">
    <property type="entry name" value="SH3_Endophilin_B"/>
    <property type="match status" value="1"/>
</dbReference>
<dbReference type="Pfam" id="PF03114">
    <property type="entry name" value="BAR"/>
    <property type="match status" value="1"/>
</dbReference>
<gene>
    <name evidence="6" type="ORF">DAPPUDRAFT_217650</name>
</gene>
<feature type="coiled-coil region" evidence="3">
    <location>
        <begin position="145"/>
        <end position="182"/>
    </location>
</feature>
<dbReference type="SMART" id="SM00721">
    <property type="entry name" value="BAR"/>
    <property type="match status" value="1"/>
</dbReference>
<reference evidence="6 7" key="1">
    <citation type="journal article" date="2011" name="Science">
        <title>The ecoresponsive genome of Daphnia pulex.</title>
        <authorList>
            <person name="Colbourne J.K."/>
            <person name="Pfrender M.E."/>
            <person name="Gilbert D."/>
            <person name="Thomas W.K."/>
            <person name="Tucker A."/>
            <person name="Oakley T.H."/>
            <person name="Tokishita S."/>
            <person name="Aerts A."/>
            <person name="Arnold G.J."/>
            <person name="Basu M.K."/>
            <person name="Bauer D.J."/>
            <person name="Caceres C.E."/>
            <person name="Carmel L."/>
            <person name="Casola C."/>
            <person name="Choi J.H."/>
            <person name="Detter J.C."/>
            <person name="Dong Q."/>
            <person name="Dusheyko S."/>
            <person name="Eads B.D."/>
            <person name="Frohlich T."/>
            <person name="Geiler-Samerotte K.A."/>
            <person name="Gerlach D."/>
            <person name="Hatcher P."/>
            <person name="Jogdeo S."/>
            <person name="Krijgsveld J."/>
            <person name="Kriventseva E.V."/>
            <person name="Kultz D."/>
            <person name="Laforsch C."/>
            <person name="Lindquist E."/>
            <person name="Lopez J."/>
            <person name="Manak J.R."/>
            <person name="Muller J."/>
            <person name="Pangilinan J."/>
            <person name="Patwardhan R.P."/>
            <person name="Pitluck S."/>
            <person name="Pritham E.J."/>
            <person name="Rechtsteiner A."/>
            <person name="Rho M."/>
            <person name="Rogozin I.B."/>
            <person name="Sakarya O."/>
            <person name="Salamov A."/>
            <person name="Schaack S."/>
            <person name="Shapiro H."/>
            <person name="Shiga Y."/>
            <person name="Skalitzky C."/>
            <person name="Smith Z."/>
            <person name="Souvorov A."/>
            <person name="Sung W."/>
            <person name="Tang Z."/>
            <person name="Tsuchiya D."/>
            <person name="Tu H."/>
            <person name="Vos H."/>
            <person name="Wang M."/>
            <person name="Wolf Y.I."/>
            <person name="Yamagata H."/>
            <person name="Yamada T."/>
            <person name="Ye Y."/>
            <person name="Shaw J.R."/>
            <person name="Andrews J."/>
            <person name="Crease T.J."/>
            <person name="Tang H."/>
            <person name="Lucas S.M."/>
            <person name="Robertson H.M."/>
            <person name="Bork P."/>
            <person name="Koonin E.V."/>
            <person name="Zdobnov E.M."/>
            <person name="Grigoriev I.V."/>
            <person name="Lynch M."/>
            <person name="Boore J.L."/>
        </authorList>
    </citation>
    <scope>NUCLEOTIDE SEQUENCE [LARGE SCALE GENOMIC DNA]</scope>
</reference>
<accession>E9HEV3</accession>
<dbReference type="Gene3D" id="2.30.30.40">
    <property type="entry name" value="SH3 Domains"/>
    <property type="match status" value="1"/>
</dbReference>
<dbReference type="SUPFAM" id="SSF50044">
    <property type="entry name" value="SH3-domain"/>
    <property type="match status" value="1"/>
</dbReference>
<name>E9HEV3_DAPPU</name>
<protein>
    <submittedName>
        <fullName evidence="6">Uncharacterized protein</fullName>
    </submittedName>
</protein>
<keyword evidence="3" id="KW-0175">Coiled coil</keyword>
<dbReference type="GO" id="GO:0005737">
    <property type="term" value="C:cytoplasm"/>
    <property type="evidence" value="ECO:0007669"/>
    <property type="project" value="InterPro"/>
</dbReference>
<dbReference type="GO" id="GO:0016020">
    <property type="term" value="C:membrane"/>
    <property type="evidence" value="ECO:0000318"/>
    <property type="project" value="GO_Central"/>
</dbReference>
<evidence type="ECO:0000256" key="3">
    <source>
        <dbReference type="SAM" id="Coils"/>
    </source>
</evidence>
<dbReference type="SMART" id="SM00326">
    <property type="entry name" value="SH3"/>
    <property type="match status" value="1"/>
</dbReference>
<keyword evidence="7" id="KW-1185">Reference proteome</keyword>
<dbReference type="Gene3D" id="1.20.1270.60">
    <property type="entry name" value="Arfaptin homology (AH) domain/BAR domain"/>
    <property type="match status" value="1"/>
</dbReference>
<feature type="domain" description="BAR" evidence="5">
    <location>
        <begin position="24"/>
        <end position="258"/>
    </location>
</feature>
<dbReference type="SUPFAM" id="SSF103657">
    <property type="entry name" value="BAR/IMD domain-like"/>
    <property type="match status" value="1"/>
</dbReference>
<evidence type="ECO:0000256" key="2">
    <source>
        <dbReference type="PROSITE-ProRule" id="PRU00192"/>
    </source>
</evidence>
<dbReference type="PROSITE" id="PS51021">
    <property type="entry name" value="BAR"/>
    <property type="match status" value="1"/>
</dbReference>
<dbReference type="EMBL" id="GL732631">
    <property type="protein sequence ID" value="EFX69735.1"/>
    <property type="molecule type" value="Genomic_DNA"/>
</dbReference>
<dbReference type="KEGG" id="dpx:DAPPUDRAFT_217650"/>